<dbReference type="InterPro" id="IPR003838">
    <property type="entry name" value="ABC3_permease_C"/>
</dbReference>
<dbReference type="EMBL" id="CP092109">
    <property type="protein sequence ID" value="UWZ80663.1"/>
    <property type="molecule type" value="Genomic_DNA"/>
</dbReference>
<organism evidence="9 10">
    <name type="scientific">Geoalkalibacter halelectricus</name>
    <dbReference type="NCBI Taxonomy" id="2847045"/>
    <lineage>
        <taxon>Bacteria</taxon>
        <taxon>Pseudomonadati</taxon>
        <taxon>Thermodesulfobacteriota</taxon>
        <taxon>Desulfuromonadia</taxon>
        <taxon>Desulfuromonadales</taxon>
        <taxon>Geoalkalibacteraceae</taxon>
        <taxon>Geoalkalibacter</taxon>
    </lineage>
</organism>
<accession>A0ABY5ZPX2</accession>
<keyword evidence="10" id="KW-1185">Reference proteome</keyword>
<feature type="transmembrane region" description="Helical" evidence="6">
    <location>
        <begin position="259"/>
        <end position="281"/>
    </location>
</feature>
<feature type="transmembrane region" description="Helical" evidence="6">
    <location>
        <begin position="715"/>
        <end position="738"/>
    </location>
</feature>
<protein>
    <submittedName>
        <fullName evidence="9">ABC transporter permease</fullName>
    </submittedName>
</protein>
<feature type="transmembrane region" description="Helical" evidence="6">
    <location>
        <begin position="301"/>
        <end position="326"/>
    </location>
</feature>
<dbReference type="Pfam" id="PF02687">
    <property type="entry name" value="FtsX"/>
    <property type="match status" value="2"/>
</dbReference>
<sequence length="847" mass="90129">MILRRAGRRFFARHPLQLVFAVIGVALGVAVVIGIDLANSSAARAFRLSADALSGAATHRVIGGPQGLKEDSYRRLRVEGGIAQSAPVVEGYVTLPAAPGLTLRIFGVDPLAEGPFRTYTPSLEAGGDFTALMVDPGSALLLDTTAGRLGLSPGQTFTVEVSGVLVPLTLVGRVSAPDDLSRRALEQLIIVDIATAQETLGMLGRLSHIDLILPEGPVGTARAERIRALLPPDAALVSAAARAEVMAQMTRAFQFNLSALSLLALVVGMFLIYNTLAFSVLQRRGLFGTLRTLGVDRRQILGLILGEALLIGLAGTLLGLLLGIALGQGLLHLVTRTISDLYFVLEVRHLEITAWSLFKGTALGLGASLAAALVPAVEAARTVPRQILLRSTVESARRRLAPRLALLGALLMGCGAVVLALPGKSLPLSFLALFAVIAGYALAVPGIMPILLRLVQMPLGRLGGVLGKMAARNINASLSRTGVATAALVVAVSATIGIGLMIGSFRLSVEHWLATYLQADIYVTTPSQTFAAGRTPLDAELVEALSGAPGVVLATRARHLLLEGEEGATELFAAEIPPAAQAGYEFRDGDPRRIWQEFAAAPAVLVSEPLAFHRDLRRGDTLRLRTDRGPVDFPVVGIYRDYGSDQGRVTLAWDTFNQYWDLGGVDALGLYLAPGRDADALAEDLRELAAARQAVVIYSNRSLREASMATFDRTFAITAVLRLLVIVVAFVGILNALMAMQIERSREMAVLRANGLTPRQLRRLITAETGLIGLLAGLLSLPLGLVQALVLIHVINRRSFGWTMQTFIAPEIFLQALLLALVAALLAGLYPAWRMARTSPALALREE</sequence>
<proteinExistence type="predicted"/>
<feature type="transmembrane region" description="Helical" evidence="6">
    <location>
        <begin position="482"/>
        <end position="505"/>
    </location>
</feature>
<evidence type="ECO:0000313" key="10">
    <source>
        <dbReference type="Proteomes" id="UP001060414"/>
    </source>
</evidence>
<comment type="subcellular location">
    <subcellularLocation>
        <location evidence="1">Cell membrane</location>
        <topology evidence="1">Multi-pass membrane protein</topology>
    </subcellularLocation>
</comment>
<dbReference type="Proteomes" id="UP001060414">
    <property type="component" value="Chromosome"/>
</dbReference>
<feature type="transmembrane region" description="Helical" evidence="6">
    <location>
        <begin position="362"/>
        <end position="383"/>
    </location>
</feature>
<feature type="domain" description="MacB-like periplasmic core" evidence="8">
    <location>
        <begin position="481"/>
        <end position="687"/>
    </location>
</feature>
<evidence type="ECO:0000256" key="6">
    <source>
        <dbReference type="SAM" id="Phobius"/>
    </source>
</evidence>
<keyword evidence="2" id="KW-1003">Cell membrane</keyword>
<keyword evidence="4 6" id="KW-1133">Transmembrane helix</keyword>
<dbReference type="InterPro" id="IPR038766">
    <property type="entry name" value="Membrane_comp_ABC_pdt"/>
</dbReference>
<feature type="transmembrane region" description="Helical" evidence="6">
    <location>
        <begin position="769"/>
        <end position="792"/>
    </location>
</feature>
<feature type="transmembrane region" description="Helical" evidence="6">
    <location>
        <begin position="404"/>
        <end position="422"/>
    </location>
</feature>
<evidence type="ECO:0000256" key="3">
    <source>
        <dbReference type="ARBA" id="ARBA00022692"/>
    </source>
</evidence>
<evidence type="ECO:0000256" key="4">
    <source>
        <dbReference type="ARBA" id="ARBA00022989"/>
    </source>
</evidence>
<dbReference type="PANTHER" id="PTHR30287:SF2">
    <property type="entry name" value="BLL1001 PROTEIN"/>
    <property type="match status" value="1"/>
</dbReference>
<feature type="domain" description="ABC3 transporter permease C-terminal" evidence="7">
    <location>
        <begin position="259"/>
        <end position="382"/>
    </location>
</feature>
<evidence type="ECO:0000256" key="5">
    <source>
        <dbReference type="ARBA" id="ARBA00023136"/>
    </source>
</evidence>
<reference evidence="9" key="1">
    <citation type="journal article" date="2022" name="Environ. Microbiol.">
        <title>Geoalkalibacter halelectricus SAP #1 sp. nov. possessing extracellular electron transfer and mineral#reducing capabilities from a haloalkaline environment.</title>
        <authorList>
            <person name="Yadav S."/>
            <person name="Singh R."/>
            <person name="Sundharam S.S."/>
            <person name="Chaudhary S."/>
            <person name="Krishnamurthi S."/>
            <person name="Patil S.A."/>
        </authorList>
    </citation>
    <scope>NUCLEOTIDE SEQUENCE</scope>
    <source>
        <strain evidence="9">SAP-1</strain>
    </source>
</reference>
<evidence type="ECO:0000313" key="9">
    <source>
        <dbReference type="EMBL" id="UWZ80663.1"/>
    </source>
</evidence>
<name>A0ABY5ZPX2_9BACT</name>
<feature type="transmembrane region" description="Helical" evidence="6">
    <location>
        <begin position="812"/>
        <end position="833"/>
    </location>
</feature>
<evidence type="ECO:0000259" key="8">
    <source>
        <dbReference type="Pfam" id="PF12704"/>
    </source>
</evidence>
<dbReference type="PANTHER" id="PTHR30287">
    <property type="entry name" value="MEMBRANE COMPONENT OF PREDICTED ABC SUPERFAMILY METABOLITE UPTAKE TRANSPORTER"/>
    <property type="match status" value="1"/>
</dbReference>
<feature type="domain" description="MacB-like periplasmic core" evidence="8">
    <location>
        <begin position="20"/>
        <end position="203"/>
    </location>
</feature>
<dbReference type="RefSeq" id="WP_260749023.1">
    <property type="nucleotide sequence ID" value="NZ_CP092109.1"/>
</dbReference>
<evidence type="ECO:0000256" key="1">
    <source>
        <dbReference type="ARBA" id="ARBA00004651"/>
    </source>
</evidence>
<gene>
    <name evidence="9" type="ORF">L9S41_04500</name>
</gene>
<evidence type="ECO:0000259" key="7">
    <source>
        <dbReference type="Pfam" id="PF02687"/>
    </source>
</evidence>
<keyword evidence="5 6" id="KW-0472">Membrane</keyword>
<dbReference type="Pfam" id="PF12704">
    <property type="entry name" value="MacB_PCD"/>
    <property type="match status" value="2"/>
</dbReference>
<keyword evidence="3 6" id="KW-0812">Transmembrane</keyword>
<dbReference type="InterPro" id="IPR025857">
    <property type="entry name" value="MacB_PCD"/>
</dbReference>
<feature type="transmembrane region" description="Helical" evidence="6">
    <location>
        <begin position="428"/>
        <end position="452"/>
    </location>
</feature>
<feature type="domain" description="ABC3 transporter permease C-terminal" evidence="7">
    <location>
        <begin position="723"/>
        <end position="840"/>
    </location>
</feature>
<evidence type="ECO:0000256" key="2">
    <source>
        <dbReference type="ARBA" id="ARBA00022475"/>
    </source>
</evidence>